<gene>
    <name evidence="3" type="ORF">ACFO6Q_14720</name>
</gene>
<dbReference type="EMBL" id="JBHSHD010000010">
    <property type="protein sequence ID" value="MFC4821585.1"/>
    <property type="molecule type" value="Genomic_DNA"/>
</dbReference>
<protein>
    <submittedName>
        <fullName evidence="3">Uncharacterized protein</fullName>
    </submittedName>
</protein>
<feature type="compositionally biased region" description="Gly residues" evidence="1">
    <location>
        <begin position="126"/>
        <end position="155"/>
    </location>
</feature>
<feature type="region of interest" description="Disordered" evidence="1">
    <location>
        <begin position="108"/>
        <end position="166"/>
    </location>
</feature>
<keyword evidence="4" id="KW-1185">Reference proteome</keyword>
<evidence type="ECO:0000313" key="4">
    <source>
        <dbReference type="Proteomes" id="UP001595886"/>
    </source>
</evidence>
<evidence type="ECO:0000313" key="3">
    <source>
        <dbReference type="EMBL" id="MFC4821585.1"/>
    </source>
</evidence>
<comment type="caution">
    <text evidence="3">The sequence shown here is derived from an EMBL/GenBank/DDBJ whole genome shotgun (WGS) entry which is preliminary data.</text>
</comment>
<feature type="compositionally biased region" description="Basic and acidic residues" evidence="1">
    <location>
        <begin position="111"/>
        <end position="124"/>
    </location>
</feature>
<keyword evidence="2" id="KW-0812">Transmembrane</keyword>
<dbReference type="Proteomes" id="UP001595886">
    <property type="component" value="Unassembled WGS sequence"/>
</dbReference>
<proteinExistence type="predicted"/>
<reference evidence="4" key="1">
    <citation type="journal article" date="2019" name="Int. J. Syst. Evol. Microbiol.">
        <title>The Global Catalogue of Microorganisms (GCM) 10K type strain sequencing project: providing services to taxonomists for standard genome sequencing and annotation.</title>
        <authorList>
            <consortium name="The Broad Institute Genomics Platform"/>
            <consortium name="The Broad Institute Genome Sequencing Center for Infectious Disease"/>
            <person name="Wu L."/>
            <person name="Ma J."/>
        </authorList>
    </citation>
    <scope>NUCLEOTIDE SEQUENCE [LARGE SCALE GENOMIC DNA]</scope>
    <source>
        <strain evidence="4">CCUG 30340</strain>
    </source>
</reference>
<sequence>MIATADRGHMRVKSVVLASITFSLIPIFSIAGSWEVPPSRYCVAGAPRCNLTTPTPDTNTRDNLDNFVNDMRNNNPNGGPKPGDTITICNGYGCSTYTYTENGGYNNGKWELQEDHDNPNHDHGSSGSGSGGGGGGGGGGRGGANPPGGCYGSGCGTVTVGEIENP</sequence>
<organism evidence="3 4">
    <name type="scientific">Dokdonella ginsengisoli</name>
    <dbReference type="NCBI Taxonomy" id="363846"/>
    <lineage>
        <taxon>Bacteria</taxon>
        <taxon>Pseudomonadati</taxon>
        <taxon>Pseudomonadota</taxon>
        <taxon>Gammaproteobacteria</taxon>
        <taxon>Lysobacterales</taxon>
        <taxon>Rhodanobacteraceae</taxon>
        <taxon>Dokdonella</taxon>
    </lineage>
</organism>
<keyword evidence="2" id="KW-1133">Transmembrane helix</keyword>
<evidence type="ECO:0000256" key="2">
    <source>
        <dbReference type="SAM" id="Phobius"/>
    </source>
</evidence>
<feature type="transmembrane region" description="Helical" evidence="2">
    <location>
        <begin position="12"/>
        <end position="34"/>
    </location>
</feature>
<name>A0ABV9QY96_9GAMM</name>
<accession>A0ABV9QY96</accession>
<dbReference type="RefSeq" id="WP_380021861.1">
    <property type="nucleotide sequence ID" value="NZ_JBHSHD010000010.1"/>
</dbReference>
<keyword evidence="2" id="KW-0472">Membrane</keyword>
<evidence type="ECO:0000256" key="1">
    <source>
        <dbReference type="SAM" id="MobiDB-lite"/>
    </source>
</evidence>